<keyword evidence="1" id="KW-0732">Signal</keyword>
<evidence type="ECO:0000313" key="2">
    <source>
        <dbReference type="EMBL" id="RKD25530.1"/>
    </source>
</evidence>
<dbReference type="RefSeq" id="WP_120188199.1">
    <property type="nucleotide sequence ID" value="NZ_MCHY01000006.1"/>
</dbReference>
<keyword evidence="3" id="KW-1185">Reference proteome</keyword>
<gene>
    <name evidence="2" type="ORF">BEP19_00875</name>
</gene>
<reference evidence="2 3" key="1">
    <citation type="submission" date="2016-08" db="EMBL/GenBank/DDBJ databases">
        <title>Novel Firmicute Genomes.</title>
        <authorList>
            <person name="Poppleton D.I."/>
            <person name="Gribaldo S."/>
        </authorList>
    </citation>
    <scope>NUCLEOTIDE SEQUENCE [LARGE SCALE GENOMIC DNA]</scope>
    <source>
        <strain evidence="2 3">RAOx-1</strain>
    </source>
</reference>
<evidence type="ECO:0000256" key="1">
    <source>
        <dbReference type="SAM" id="SignalP"/>
    </source>
</evidence>
<comment type="caution">
    <text evidence="2">The sequence shown here is derived from an EMBL/GenBank/DDBJ whole genome shotgun (WGS) entry which is preliminary data.</text>
</comment>
<proteinExistence type="predicted"/>
<protein>
    <submittedName>
        <fullName evidence="2">Uncharacterized protein</fullName>
    </submittedName>
</protein>
<feature type="signal peptide" evidence="1">
    <location>
        <begin position="1"/>
        <end position="22"/>
    </location>
</feature>
<dbReference type="AlphaFoldDB" id="A0A419SMK2"/>
<accession>A0A419SMK2</accession>
<dbReference type="EMBL" id="MCHY01000006">
    <property type="protein sequence ID" value="RKD25530.1"/>
    <property type="molecule type" value="Genomic_DNA"/>
</dbReference>
<dbReference type="Proteomes" id="UP000284219">
    <property type="component" value="Unassembled WGS sequence"/>
</dbReference>
<organism evidence="2 3">
    <name type="scientific">Ammoniphilus oxalaticus</name>
    <dbReference type="NCBI Taxonomy" id="66863"/>
    <lineage>
        <taxon>Bacteria</taxon>
        <taxon>Bacillati</taxon>
        <taxon>Bacillota</taxon>
        <taxon>Bacilli</taxon>
        <taxon>Bacillales</taxon>
        <taxon>Paenibacillaceae</taxon>
        <taxon>Aneurinibacillus group</taxon>
        <taxon>Ammoniphilus</taxon>
    </lineage>
</organism>
<dbReference type="OrthoDB" id="2475185at2"/>
<name>A0A419SMK2_9BACL</name>
<feature type="chain" id="PRO_5019284373" evidence="1">
    <location>
        <begin position="23"/>
        <end position="254"/>
    </location>
</feature>
<evidence type="ECO:0000313" key="3">
    <source>
        <dbReference type="Proteomes" id="UP000284219"/>
    </source>
</evidence>
<sequence length="254" mass="29065">MKKTLWALVVLCLLAAPFIGQAETPQDEWRQQIVRWTEQLAAGDDRFNAFPKADRRWQSVGTNRDDWVVTFEQSNRPIGYLIVGEEERALRLLEYGLGAHPLFTEQPFVPLPSDTKTPFYAGLHSVWITDDGLIDAKSGEHYPQTAKRPSNFKPIDPIYERAALTAVQLSRYADNTQPWIKPEGKITDEPDLIEHLDKGLNLSYVAHLFEGEILAPFATRGYHRWGKSIYVELEDDGSRFLPVKHALQWGVFYP</sequence>